<evidence type="ECO:0000313" key="2">
    <source>
        <dbReference type="Proteomes" id="UP000789920"/>
    </source>
</evidence>
<feature type="non-terminal residue" evidence="1">
    <location>
        <position position="1"/>
    </location>
</feature>
<proteinExistence type="predicted"/>
<reference evidence="1" key="1">
    <citation type="submission" date="2021-06" db="EMBL/GenBank/DDBJ databases">
        <authorList>
            <person name="Kallberg Y."/>
            <person name="Tangrot J."/>
            <person name="Rosling A."/>
        </authorList>
    </citation>
    <scope>NUCLEOTIDE SEQUENCE</scope>
    <source>
        <strain evidence="1">MA461A</strain>
    </source>
</reference>
<protein>
    <submittedName>
        <fullName evidence="1">11440_t:CDS:1</fullName>
    </submittedName>
</protein>
<evidence type="ECO:0000313" key="1">
    <source>
        <dbReference type="EMBL" id="CAG8817219.1"/>
    </source>
</evidence>
<dbReference type="Proteomes" id="UP000789920">
    <property type="component" value="Unassembled WGS sequence"/>
</dbReference>
<gene>
    <name evidence="1" type="ORF">RPERSI_LOCUS24630</name>
</gene>
<comment type="caution">
    <text evidence="1">The sequence shown here is derived from an EMBL/GenBank/DDBJ whole genome shotgun (WGS) entry which is preliminary data.</text>
</comment>
<name>A0ACA9RZQ4_9GLOM</name>
<keyword evidence="2" id="KW-1185">Reference proteome</keyword>
<sequence length="54" mass="6052">SESSFVEAIVHLIKASLHQLLFEYDINVVRGEKQSIASKNQKVLEESGSRGEHL</sequence>
<organism evidence="1 2">
    <name type="scientific">Racocetra persica</name>
    <dbReference type="NCBI Taxonomy" id="160502"/>
    <lineage>
        <taxon>Eukaryota</taxon>
        <taxon>Fungi</taxon>
        <taxon>Fungi incertae sedis</taxon>
        <taxon>Mucoromycota</taxon>
        <taxon>Glomeromycotina</taxon>
        <taxon>Glomeromycetes</taxon>
        <taxon>Diversisporales</taxon>
        <taxon>Gigasporaceae</taxon>
        <taxon>Racocetra</taxon>
    </lineage>
</organism>
<accession>A0ACA9RZQ4</accession>
<dbReference type="EMBL" id="CAJVQC010079558">
    <property type="protein sequence ID" value="CAG8817219.1"/>
    <property type="molecule type" value="Genomic_DNA"/>
</dbReference>